<reference evidence="8 9" key="1">
    <citation type="submission" date="2018-06" db="EMBL/GenBank/DDBJ databases">
        <title>Genomic Encyclopedia of Archaeal and Bacterial Type Strains, Phase II (KMG-II): from individual species to whole genera.</title>
        <authorList>
            <person name="Goeker M."/>
        </authorList>
    </citation>
    <scope>NUCLEOTIDE SEQUENCE [LARGE SCALE GENOMIC DNA]</scope>
    <source>
        <strain evidence="8 9">DSM 18774</strain>
    </source>
</reference>
<dbReference type="PANTHER" id="PTHR45677:SF8">
    <property type="entry name" value="CYSTEINE SULFINIC ACID DECARBOXYLASE"/>
    <property type="match status" value="1"/>
</dbReference>
<keyword evidence="3" id="KW-0210">Decarboxylase</keyword>
<dbReference type="GO" id="GO:0005737">
    <property type="term" value="C:cytoplasm"/>
    <property type="evidence" value="ECO:0007669"/>
    <property type="project" value="TreeGrafter"/>
</dbReference>
<accession>A0A2W7R318</accession>
<keyword evidence="4 6" id="KW-0663">Pyridoxal phosphate</keyword>
<name>A0A2W7R318_9RHOB</name>
<dbReference type="InterPro" id="IPR015424">
    <property type="entry name" value="PyrdxlP-dep_Trfase"/>
</dbReference>
<dbReference type="RefSeq" id="WP_211314650.1">
    <property type="nucleotide sequence ID" value="NZ_QKZS01000012.1"/>
</dbReference>
<gene>
    <name evidence="8" type="ORF">LX76_03454</name>
</gene>
<sequence>MAIQFPDSWLDAEEADWPEFSAARYGAAMSEISRAVRAYLATEHDRAIVAHTPEEMLTALGRVARAGSPEAVLRDYVGLHLATAPRLTARGYVGRQFSSVLPAAAALDALTAMAPQPASFFEVGPLPNAADKLIQREFQALLGWPEEAGRMITTTGGSLANLTALLAARNTRVGGSWKAGLAASGRRSAVALGADAHYSLDRAIGVLGLGTDQIVRLPLDARRRICPEGARRALDRARAEGLEVFCLVASAGSTSTGAIDPLADLAQLCAERGIWCHVDGAHAGAFLVSDRLRPRLAGIERVDSFCIDAHKTLFVPASCTLLFYRDRQAAGAAFAQKAAYVFSDPGGEIDVFESGGVNFECTKRPAILNLWLAWAMYGRGLFERKLDHLVQMTVLAAAMLRSQPDFTVHNDPDANILCFSHCPPGLPQAGRGAFQTELHAALLRDGRFFLSKTVLDGEPVLRLVVMNHALTRADLAALIDGIRRIAAQQISPPPLSLAI</sequence>
<dbReference type="GO" id="GO:0016831">
    <property type="term" value="F:carboxy-lyase activity"/>
    <property type="evidence" value="ECO:0007669"/>
    <property type="project" value="UniProtKB-KW"/>
</dbReference>
<dbReference type="AlphaFoldDB" id="A0A2W7R318"/>
<evidence type="ECO:0000256" key="2">
    <source>
        <dbReference type="ARBA" id="ARBA00009533"/>
    </source>
</evidence>
<dbReference type="Pfam" id="PF00282">
    <property type="entry name" value="Pyridoxal_deC"/>
    <property type="match status" value="1"/>
</dbReference>
<evidence type="ECO:0000256" key="4">
    <source>
        <dbReference type="ARBA" id="ARBA00022898"/>
    </source>
</evidence>
<evidence type="ECO:0000313" key="9">
    <source>
        <dbReference type="Proteomes" id="UP000249538"/>
    </source>
</evidence>
<dbReference type="GO" id="GO:0030170">
    <property type="term" value="F:pyridoxal phosphate binding"/>
    <property type="evidence" value="ECO:0007669"/>
    <property type="project" value="InterPro"/>
</dbReference>
<comment type="caution">
    <text evidence="8">The sequence shown here is derived from an EMBL/GenBank/DDBJ whole genome shotgun (WGS) entry which is preliminary data.</text>
</comment>
<evidence type="ECO:0000256" key="6">
    <source>
        <dbReference type="PIRSR" id="PIRSR602129-50"/>
    </source>
</evidence>
<evidence type="ECO:0000256" key="1">
    <source>
        <dbReference type="ARBA" id="ARBA00001933"/>
    </source>
</evidence>
<dbReference type="PANTHER" id="PTHR45677">
    <property type="entry name" value="GLUTAMATE DECARBOXYLASE-RELATED"/>
    <property type="match status" value="1"/>
</dbReference>
<evidence type="ECO:0000256" key="7">
    <source>
        <dbReference type="RuleBase" id="RU000382"/>
    </source>
</evidence>
<dbReference type="Gene3D" id="3.40.640.10">
    <property type="entry name" value="Type I PLP-dependent aspartate aminotransferase-like (Major domain)"/>
    <property type="match status" value="1"/>
</dbReference>
<keyword evidence="5 7" id="KW-0456">Lyase</keyword>
<dbReference type="InterPro" id="IPR002129">
    <property type="entry name" value="PyrdxlP-dep_de-COase"/>
</dbReference>
<dbReference type="Gene3D" id="3.90.1150.10">
    <property type="entry name" value="Aspartate Aminotransferase, domain 1"/>
    <property type="match status" value="1"/>
</dbReference>
<dbReference type="InterPro" id="IPR015422">
    <property type="entry name" value="PyrdxlP-dep_Trfase_small"/>
</dbReference>
<evidence type="ECO:0000313" key="8">
    <source>
        <dbReference type="EMBL" id="PZX50307.1"/>
    </source>
</evidence>
<proteinExistence type="inferred from homology"/>
<comment type="similarity">
    <text evidence="2 7">Belongs to the group II decarboxylase family.</text>
</comment>
<dbReference type="InterPro" id="IPR015421">
    <property type="entry name" value="PyrdxlP-dep_Trfase_major"/>
</dbReference>
<dbReference type="Proteomes" id="UP000249538">
    <property type="component" value="Unassembled WGS sequence"/>
</dbReference>
<protein>
    <submittedName>
        <fullName evidence="8">L-2,4-diaminobutyrate decarboxylase</fullName>
    </submittedName>
</protein>
<dbReference type="EMBL" id="QKZS01000012">
    <property type="protein sequence ID" value="PZX50307.1"/>
    <property type="molecule type" value="Genomic_DNA"/>
</dbReference>
<evidence type="ECO:0000256" key="5">
    <source>
        <dbReference type="ARBA" id="ARBA00023239"/>
    </source>
</evidence>
<dbReference type="SUPFAM" id="SSF53383">
    <property type="entry name" value="PLP-dependent transferases"/>
    <property type="match status" value="1"/>
</dbReference>
<dbReference type="GO" id="GO:0019752">
    <property type="term" value="P:carboxylic acid metabolic process"/>
    <property type="evidence" value="ECO:0007669"/>
    <property type="project" value="InterPro"/>
</dbReference>
<feature type="modified residue" description="N6-(pyridoxal phosphate)lysine" evidence="6">
    <location>
        <position position="311"/>
    </location>
</feature>
<comment type="cofactor">
    <cofactor evidence="1 6 7">
        <name>pyridoxal 5'-phosphate</name>
        <dbReference type="ChEBI" id="CHEBI:597326"/>
    </cofactor>
</comment>
<organism evidence="8 9">
    <name type="scientific">Cereibacter changlensis</name>
    <dbReference type="NCBI Taxonomy" id="402884"/>
    <lineage>
        <taxon>Bacteria</taxon>
        <taxon>Pseudomonadati</taxon>
        <taxon>Pseudomonadota</taxon>
        <taxon>Alphaproteobacteria</taxon>
        <taxon>Rhodobacterales</taxon>
        <taxon>Paracoccaceae</taxon>
        <taxon>Cereibacter</taxon>
    </lineage>
</organism>
<evidence type="ECO:0000256" key="3">
    <source>
        <dbReference type="ARBA" id="ARBA00022793"/>
    </source>
</evidence>